<protein>
    <submittedName>
        <fullName evidence="3">Cell division protein FtsZ</fullName>
    </submittedName>
    <submittedName>
        <fullName evidence="4">ZipA-like protein with FtsZ-binding domain</fullName>
    </submittedName>
</protein>
<organism evidence="3 5">
    <name type="scientific">Caldimonas thermodepolymerans</name>
    <dbReference type="NCBI Taxonomy" id="215580"/>
    <lineage>
        <taxon>Bacteria</taxon>
        <taxon>Pseudomonadati</taxon>
        <taxon>Pseudomonadota</taxon>
        <taxon>Betaproteobacteria</taxon>
        <taxon>Burkholderiales</taxon>
        <taxon>Sphaerotilaceae</taxon>
        <taxon>Caldimonas</taxon>
    </lineage>
</organism>
<accession>A0A2S5T6K9</accession>
<keyword evidence="5" id="KW-1185">Reference proteome</keyword>
<gene>
    <name evidence="3" type="ORF">C1702_05475</name>
    <name evidence="4" type="ORF">EV676_101642</name>
</gene>
<feature type="region of interest" description="Disordered" evidence="1">
    <location>
        <begin position="31"/>
        <end position="72"/>
    </location>
</feature>
<evidence type="ECO:0000256" key="1">
    <source>
        <dbReference type="SAM" id="MobiDB-lite"/>
    </source>
</evidence>
<feature type="domain" description="ZipA C-terminal FtsZ-binding" evidence="2">
    <location>
        <begin position="207"/>
        <end position="334"/>
    </location>
</feature>
<comment type="caution">
    <text evidence="3">The sequence shown here is derived from an EMBL/GenBank/DDBJ whole genome shotgun (WGS) entry which is preliminary data.</text>
</comment>
<evidence type="ECO:0000313" key="3">
    <source>
        <dbReference type="EMBL" id="PPE70596.1"/>
    </source>
</evidence>
<evidence type="ECO:0000313" key="5">
    <source>
        <dbReference type="Proteomes" id="UP000239406"/>
    </source>
</evidence>
<dbReference type="InterPro" id="IPR007449">
    <property type="entry name" value="ZipA_FtsZ-bd_C"/>
</dbReference>
<name>A0A2S5T6K9_9BURK</name>
<reference evidence="3 5" key="1">
    <citation type="submission" date="2018-02" db="EMBL/GenBank/DDBJ databases">
        <title>Reclassifiation of [Polyangium] brachysporum DSM 7029 as Guopingzhaonella breviflexa gen. nov., sp. nov., a member of the family Comamonadaceae.</title>
        <authorList>
            <person name="Tang B."/>
        </authorList>
    </citation>
    <scope>NUCLEOTIDE SEQUENCE [LARGE SCALE GENOMIC DNA]</scope>
    <source>
        <strain evidence="3 5">DSM 15344</strain>
    </source>
</reference>
<evidence type="ECO:0000259" key="2">
    <source>
        <dbReference type="SMART" id="SM00771"/>
    </source>
</evidence>
<dbReference type="OrthoDB" id="8521018at2"/>
<dbReference type="Gene3D" id="3.30.1400.10">
    <property type="entry name" value="ZipA, C-terminal FtsZ-binding domain"/>
    <property type="match status" value="1"/>
</dbReference>
<keyword evidence="3" id="KW-0132">Cell division</keyword>
<dbReference type="RefSeq" id="WP_104356685.1">
    <property type="nucleotide sequence ID" value="NZ_CALFFA010000021.1"/>
</dbReference>
<feature type="compositionally biased region" description="Basic and acidic residues" evidence="1">
    <location>
        <begin position="34"/>
        <end position="47"/>
    </location>
</feature>
<reference evidence="4 6" key="2">
    <citation type="submission" date="2019-03" db="EMBL/GenBank/DDBJ databases">
        <title>Genomic Encyclopedia of Type Strains, Phase IV (KMG-IV): sequencing the most valuable type-strain genomes for metagenomic binning, comparative biology and taxonomic classification.</title>
        <authorList>
            <person name="Goeker M."/>
        </authorList>
    </citation>
    <scope>NUCLEOTIDE SEQUENCE [LARGE SCALE GENOMIC DNA]</scope>
    <source>
        <strain evidence="4 6">DSM 15264</strain>
    </source>
</reference>
<proteinExistence type="predicted"/>
<dbReference type="EMBL" id="PSNY01000005">
    <property type="protein sequence ID" value="PPE70596.1"/>
    <property type="molecule type" value="Genomic_DNA"/>
</dbReference>
<dbReference type="Proteomes" id="UP000239406">
    <property type="component" value="Unassembled WGS sequence"/>
</dbReference>
<dbReference type="Proteomes" id="UP000294772">
    <property type="component" value="Unassembled WGS sequence"/>
</dbReference>
<dbReference type="AlphaFoldDB" id="A0A2S5T6K9"/>
<dbReference type="GO" id="GO:0090529">
    <property type="term" value="P:cell septum assembly"/>
    <property type="evidence" value="ECO:0007669"/>
    <property type="project" value="InterPro"/>
</dbReference>
<dbReference type="SMART" id="SM00771">
    <property type="entry name" value="ZipA_C"/>
    <property type="match status" value="1"/>
</dbReference>
<dbReference type="SUPFAM" id="SSF64383">
    <property type="entry name" value="Cell-division protein ZipA, C-terminal domain"/>
    <property type="match status" value="1"/>
</dbReference>
<dbReference type="EMBL" id="SLXF01000001">
    <property type="protein sequence ID" value="TCP10058.1"/>
    <property type="molecule type" value="Genomic_DNA"/>
</dbReference>
<keyword evidence="3" id="KW-0131">Cell cycle</keyword>
<sequence>MSSLQTALAIVGGLVLAGVVAHGAWQARRAGVRTAERRPAEPPRHIEPSFGEPGDAASAGEGTEADALPSVPPLVSPLPALRRHPGVRLDPLVDAIATLSTETPVSGDSVLAHLPPTRRAGSKPFFIEALNVETSEWEAPQPGHSYREFQAGVQLANRTGALNEIEYSEFVQKVQAFADALGAAVDFPDMLDVVARARELDQFASQHDAQLACRLHAKGAAWTVSYLQQHASRHGFVPGVVPGRLVLPAREEGSPPVLSLQFDPQAAFADDPNLAAVRDVTLSFDVPQTAPGEQPFQAWQASAQALAQDMDAVIVDDAGQPLTGPAFEAIGRELEQLYQTLEERGLGAGSPAARRLFS</sequence>
<evidence type="ECO:0000313" key="4">
    <source>
        <dbReference type="EMBL" id="TCP10058.1"/>
    </source>
</evidence>
<evidence type="ECO:0000313" key="6">
    <source>
        <dbReference type="Proteomes" id="UP000294772"/>
    </source>
</evidence>
<dbReference type="InterPro" id="IPR036765">
    <property type="entry name" value="ZipA_FtsZ-bd_C_sf"/>
</dbReference>